<name>A0AA89BKV4_PINIB</name>
<gene>
    <name evidence="2" type="ORF">FSP39_019870</name>
</gene>
<evidence type="ECO:0000259" key="1">
    <source>
        <dbReference type="Pfam" id="PF03067"/>
    </source>
</evidence>
<dbReference type="PANTHER" id="PTHR21113:SF4">
    <property type="entry name" value="CHITIN-BINDING TYPE-4 DOMAIN-CONTAINING PROTEIN"/>
    <property type="match status" value="1"/>
</dbReference>
<feature type="domain" description="Chitin-binding type-4" evidence="1">
    <location>
        <begin position="13"/>
        <end position="174"/>
    </location>
</feature>
<evidence type="ECO:0000313" key="2">
    <source>
        <dbReference type="EMBL" id="KAK3084832.1"/>
    </source>
</evidence>
<proteinExistence type="predicted"/>
<dbReference type="Pfam" id="PF03067">
    <property type="entry name" value="LPMO_10"/>
    <property type="match status" value="1"/>
</dbReference>
<evidence type="ECO:0000313" key="3">
    <source>
        <dbReference type="Proteomes" id="UP001186944"/>
    </source>
</evidence>
<organism evidence="2 3">
    <name type="scientific">Pinctada imbricata</name>
    <name type="common">Atlantic pearl-oyster</name>
    <name type="synonym">Pinctada martensii</name>
    <dbReference type="NCBI Taxonomy" id="66713"/>
    <lineage>
        <taxon>Eukaryota</taxon>
        <taxon>Metazoa</taxon>
        <taxon>Spiralia</taxon>
        <taxon>Lophotrochozoa</taxon>
        <taxon>Mollusca</taxon>
        <taxon>Bivalvia</taxon>
        <taxon>Autobranchia</taxon>
        <taxon>Pteriomorphia</taxon>
        <taxon>Pterioida</taxon>
        <taxon>Pterioidea</taxon>
        <taxon>Pteriidae</taxon>
        <taxon>Pinctada</taxon>
    </lineage>
</organism>
<reference evidence="2" key="1">
    <citation type="submission" date="2019-08" db="EMBL/GenBank/DDBJ databases">
        <title>The improved chromosome-level genome for the pearl oyster Pinctada fucata martensii using PacBio sequencing and Hi-C.</title>
        <authorList>
            <person name="Zheng Z."/>
        </authorList>
    </citation>
    <scope>NUCLEOTIDE SEQUENCE</scope>
    <source>
        <strain evidence="2">ZZ-2019</strain>
        <tissue evidence="2">Adductor muscle</tissue>
    </source>
</reference>
<dbReference type="Proteomes" id="UP001186944">
    <property type="component" value="Unassembled WGS sequence"/>
</dbReference>
<comment type="caution">
    <text evidence="2">The sequence shown here is derived from an EMBL/GenBank/DDBJ whole genome shotgun (WGS) entry which is preliminary data.</text>
</comment>
<dbReference type="EMBL" id="VSWD01000013">
    <property type="protein sequence ID" value="KAK3084832.1"/>
    <property type="molecule type" value="Genomic_DNA"/>
</dbReference>
<accession>A0AA89BKV4</accession>
<dbReference type="InterPro" id="IPR004302">
    <property type="entry name" value="Cellulose/chitin-bd_N"/>
</dbReference>
<protein>
    <recommendedName>
        <fullName evidence="1">Chitin-binding type-4 domain-containing protein</fullName>
    </recommendedName>
</protein>
<dbReference type="AlphaFoldDB" id="A0AA89BKV4"/>
<dbReference type="PANTHER" id="PTHR21113">
    <property type="entry name" value="AGAP001705-PA"/>
    <property type="match status" value="1"/>
</dbReference>
<sequence>MWRMGYKTPPNYNDNQLFCGGFYTQYTVNGGKCGICGDPWNGKRENEAGGKYANGIITKRYKEGSQIQVKVLVTAAHKGYFEFRICPNNDVNKPATHECLDRYILRTKNGQTRYPENGQAKMYTVDLQLPVGLTCQQCVMQWKYNAGNSYGVSSNGTGCIGCGNQEQFYSCADVAIDSDPSATGPNSYGKNTSNSSETILKNFFLLLCCLIVSKVSLSVRKM</sequence>
<keyword evidence="3" id="KW-1185">Reference proteome</keyword>